<reference evidence="10" key="1">
    <citation type="journal article" date="2023" name="Int. J. Syst. Evol. Microbiol.">
        <title>Mesoterricola silvestris gen. nov., sp. nov., Mesoterricola sediminis sp. nov., Geothrix oryzae sp. nov., Geothrix edaphica sp. nov., Geothrix rubra sp. nov., and Geothrix limicola sp. nov., six novel members of Acidobacteriota isolated from soils.</title>
        <authorList>
            <person name="Itoh H."/>
            <person name="Sugisawa Y."/>
            <person name="Mise K."/>
            <person name="Xu Z."/>
            <person name="Kuniyasu M."/>
            <person name="Ushijima N."/>
            <person name="Kawano K."/>
            <person name="Kobayashi E."/>
            <person name="Shiratori Y."/>
            <person name="Masuda Y."/>
            <person name="Senoo K."/>
        </authorList>
    </citation>
    <scope>NUCLEOTIDE SEQUENCE</scope>
    <source>
        <strain evidence="10">W786</strain>
    </source>
</reference>
<dbReference type="PANTHER" id="PTHR30572:SF4">
    <property type="entry name" value="ABC TRANSPORTER PERMEASE YTRF"/>
    <property type="match status" value="1"/>
</dbReference>
<keyword evidence="4 7" id="KW-1133">Transmembrane helix</keyword>
<comment type="similarity">
    <text evidence="6">Belongs to the ABC-4 integral membrane protein family.</text>
</comment>
<evidence type="ECO:0000256" key="7">
    <source>
        <dbReference type="SAM" id="Phobius"/>
    </source>
</evidence>
<evidence type="ECO:0000256" key="6">
    <source>
        <dbReference type="ARBA" id="ARBA00038076"/>
    </source>
</evidence>
<feature type="transmembrane region" description="Helical" evidence="7">
    <location>
        <begin position="304"/>
        <end position="325"/>
    </location>
</feature>
<dbReference type="EMBL" id="AP027081">
    <property type="protein sequence ID" value="BDU76315.1"/>
    <property type="molecule type" value="Genomic_DNA"/>
</dbReference>
<gene>
    <name evidence="10" type="ORF">METESE_12730</name>
</gene>
<evidence type="ECO:0000313" key="11">
    <source>
        <dbReference type="Proteomes" id="UP001228113"/>
    </source>
</evidence>
<evidence type="ECO:0000256" key="4">
    <source>
        <dbReference type="ARBA" id="ARBA00022989"/>
    </source>
</evidence>
<dbReference type="Pfam" id="PF12704">
    <property type="entry name" value="MacB_PCD"/>
    <property type="match status" value="1"/>
</dbReference>
<evidence type="ECO:0000256" key="1">
    <source>
        <dbReference type="ARBA" id="ARBA00004651"/>
    </source>
</evidence>
<evidence type="ECO:0000259" key="8">
    <source>
        <dbReference type="Pfam" id="PF02687"/>
    </source>
</evidence>
<dbReference type="InterPro" id="IPR050250">
    <property type="entry name" value="Macrolide_Exporter_MacB"/>
</dbReference>
<dbReference type="GO" id="GO:0022857">
    <property type="term" value="F:transmembrane transporter activity"/>
    <property type="evidence" value="ECO:0007669"/>
    <property type="project" value="TreeGrafter"/>
</dbReference>
<dbReference type="InterPro" id="IPR025857">
    <property type="entry name" value="MacB_PCD"/>
</dbReference>
<feature type="domain" description="MacB-like periplasmic core" evidence="9">
    <location>
        <begin position="25"/>
        <end position="262"/>
    </location>
</feature>
<dbReference type="GO" id="GO:0005886">
    <property type="term" value="C:plasma membrane"/>
    <property type="evidence" value="ECO:0007669"/>
    <property type="project" value="UniProtKB-SubCell"/>
</dbReference>
<feature type="domain" description="ABC3 transporter permease C-terminal" evidence="8">
    <location>
        <begin position="305"/>
        <end position="418"/>
    </location>
</feature>
<evidence type="ECO:0000259" key="9">
    <source>
        <dbReference type="Pfam" id="PF12704"/>
    </source>
</evidence>
<feature type="transmembrane region" description="Helical" evidence="7">
    <location>
        <begin position="386"/>
        <end position="408"/>
    </location>
</feature>
<keyword evidence="3 7" id="KW-0812">Transmembrane</keyword>
<dbReference type="AlphaFoldDB" id="A0AA48GVC1"/>
<dbReference type="Proteomes" id="UP001228113">
    <property type="component" value="Chromosome"/>
</dbReference>
<sequence length="425" mass="46362">MNGWGHFTETLRTALASIWAHRMRSALTTLGIIIGVGSVIAVVNLTKGLEGRIMADVRQEGTHTFFVSSWVPYSRFKTARVRRMPMDVQTIREIREVMPQVTLASPQVTIWVPQMLVKAGGITRRISYLTAVDENGLDLSNRELACGRNFTATDRATRAPLAILGAQIAEDLGVTEASLGRHLTVNGQTLELVGILKKHGEIPFMPTQEGDEDSAMWGPDGMFFVPYGSLRELARPGAFDSPFWRLQVDSRMPVKEAEESLRRNLRRIRGLKGDDADNFMLESNEKAVAQVEKIGKTLMTASGAMVGISLLVGGIGVMNIMLVSVTERTREIGVRKALGARRRHILFQFLIEATVLCVSGGIIGTLLGLAFGSVLSQVLMKHVGGVPVWAFLSALIVPAAVGLGFGLYPAARAAKLDPIEALRYE</sequence>
<proteinExistence type="inferred from homology"/>
<dbReference type="KEGG" id="msea:METESE_12730"/>
<accession>A0AA48GVC1</accession>
<protein>
    <submittedName>
        <fullName evidence="10">ABC transporter permease</fullName>
    </submittedName>
</protein>
<keyword evidence="2" id="KW-1003">Cell membrane</keyword>
<comment type="subcellular location">
    <subcellularLocation>
        <location evidence="1">Cell membrane</location>
        <topology evidence="1">Multi-pass membrane protein</topology>
    </subcellularLocation>
</comment>
<evidence type="ECO:0000256" key="5">
    <source>
        <dbReference type="ARBA" id="ARBA00023136"/>
    </source>
</evidence>
<keyword evidence="11" id="KW-1185">Reference proteome</keyword>
<organism evidence="10 11">
    <name type="scientific">Mesoterricola sediminis</name>
    <dbReference type="NCBI Taxonomy" id="2927980"/>
    <lineage>
        <taxon>Bacteria</taxon>
        <taxon>Pseudomonadati</taxon>
        <taxon>Acidobacteriota</taxon>
        <taxon>Holophagae</taxon>
        <taxon>Holophagales</taxon>
        <taxon>Holophagaceae</taxon>
        <taxon>Mesoterricola</taxon>
    </lineage>
</organism>
<dbReference type="InterPro" id="IPR003838">
    <property type="entry name" value="ABC3_permease_C"/>
</dbReference>
<dbReference type="Pfam" id="PF02687">
    <property type="entry name" value="FtsX"/>
    <property type="match status" value="1"/>
</dbReference>
<feature type="transmembrane region" description="Helical" evidence="7">
    <location>
        <begin position="26"/>
        <end position="45"/>
    </location>
</feature>
<dbReference type="RefSeq" id="WP_316411349.1">
    <property type="nucleotide sequence ID" value="NZ_AP027081.1"/>
</dbReference>
<evidence type="ECO:0000256" key="2">
    <source>
        <dbReference type="ARBA" id="ARBA00022475"/>
    </source>
</evidence>
<evidence type="ECO:0000256" key="3">
    <source>
        <dbReference type="ARBA" id="ARBA00022692"/>
    </source>
</evidence>
<evidence type="ECO:0000313" key="10">
    <source>
        <dbReference type="EMBL" id="BDU76315.1"/>
    </source>
</evidence>
<dbReference type="PANTHER" id="PTHR30572">
    <property type="entry name" value="MEMBRANE COMPONENT OF TRANSPORTER-RELATED"/>
    <property type="match status" value="1"/>
</dbReference>
<keyword evidence="5 7" id="KW-0472">Membrane</keyword>
<name>A0AA48GVC1_9BACT</name>
<feature type="transmembrane region" description="Helical" evidence="7">
    <location>
        <begin position="346"/>
        <end position="374"/>
    </location>
</feature>